<evidence type="ECO:0000256" key="2">
    <source>
        <dbReference type="ARBA" id="ARBA00001966"/>
    </source>
</evidence>
<reference evidence="13 14" key="1">
    <citation type="submission" date="2024-02" db="EMBL/GenBank/DDBJ databases">
        <title>Roseovarius strain W115 nov., isolated from a marine algae.</title>
        <authorList>
            <person name="Lee M.W."/>
            <person name="Lee J.K."/>
            <person name="Kim J.M."/>
            <person name="Choi D.G."/>
            <person name="Baek J.H."/>
            <person name="Bayburt H."/>
            <person name="Jung J.J."/>
            <person name="Han D.M."/>
            <person name="Jeon C.O."/>
        </authorList>
    </citation>
    <scope>NUCLEOTIDE SEQUENCE [LARGE SCALE GENOMIC DNA]</scope>
    <source>
        <strain evidence="13 14">W115</strain>
    </source>
</reference>
<keyword evidence="4" id="KW-0285">Flavoprotein</keyword>
<evidence type="ECO:0000313" key="13">
    <source>
        <dbReference type="EMBL" id="WYK16677.1"/>
    </source>
</evidence>
<dbReference type="SUPFAM" id="SSF51971">
    <property type="entry name" value="Nucleotide-binding domain"/>
    <property type="match status" value="1"/>
</dbReference>
<dbReference type="InterPro" id="IPR013785">
    <property type="entry name" value="Aldolase_TIM"/>
</dbReference>
<dbReference type="Proteomes" id="UP001281305">
    <property type="component" value="Chromosome"/>
</dbReference>
<dbReference type="Gene3D" id="3.40.50.720">
    <property type="entry name" value="NAD(P)-binding Rossmann-like Domain"/>
    <property type="match status" value="1"/>
</dbReference>
<accession>A0ABZ2TAG5</accession>
<keyword evidence="5" id="KW-0288">FMN</keyword>
<evidence type="ECO:0000256" key="3">
    <source>
        <dbReference type="ARBA" id="ARBA00011048"/>
    </source>
</evidence>
<comment type="cofactor">
    <cofactor evidence="2">
        <name>[4Fe-4S] cluster</name>
        <dbReference type="ChEBI" id="CHEBI:49883"/>
    </cofactor>
</comment>
<evidence type="ECO:0000259" key="12">
    <source>
        <dbReference type="Pfam" id="PF07992"/>
    </source>
</evidence>
<feature type="region of interest" description="Disordered" evidence="10">
    <location>
        <begin position="533"/>
        <end position="553"/>
    </location>
</feature>
<organism evidence="13 14">
    <name type="scientific">Roseovarius rhodophyticola</name>
    <dbReference type="NCBI Taxonomy" id="3080827"/>
    <lineage>
        <taxon>Bacteria</taxon>
        <taxon>Pseudomonadati</taxon>
        <taxon>Pseudomonadota</taxon>
        <taxon>Alphaproteobacteria</taxon>
        <taxon>Rhodobacterales</taxon>
        <taxon>Roseobacteraceae</taxon>
        <taxon>Roseovarius</taxon>
    </lineage>
</organism>
<dbReference type="Gene3D" id="3.20.20.70">
    <property type="entry name" value="Aldolase class I"/>
    <property type="match status" value="1"/>
</dbReference>
<gene>
    <name evidence="13" type="ORF">RZS32_009515</name>
</gene>
<dbReference type="InterPro" id="IPR001155">
    <property type="entry name" value="OxRdtase_FMN_N"/>
</dbReference>
<dbReference type="InterPro" id="IPR051793">
    <property type="entry name" value="NADH:flavin_oxidoreductase"/>
</dbReference>
<feature type="domain" description="FAD/NAD(P)-binding" evidence="12">
    <location>
        <begin position="376"/>
        <end position="656"/>
    </location>
</feature>
<evidence type="ECO:0000256" key="7">
    <source>
        <dbReference type="ARBA" id="ARBA00023002"/>
    </source>
</evidence>
<dbReference type="InterPro" id="IPR023753">
    <property type="entry name" value="FAD/NAD-binding_dom"/>
</dbReference>
<sequence length="675" mass="72709">MTQYPNLLAPLDLGHTTLKNRVLMGSMHTGLEETKDWNRVAEFYAARARGGVGLMVTGGMAPNREGGVFPGAAGLFSDEDIANHKIVTDRVHEADGKIAMQILHAGRYAYGPECVAPSPIKSPISPFPPKELDEEGIEKQIADIVTAAERAREAGFDGVEIMGSEGYFINQFLVQHTNKREDRWGGSYENRMRLPIEIVRRTREAVGQDFIIIYRLSMIDLVPNGSTFDEVIQLAKEIEKAGATIINTGIGWHEARIPTIATSVPRAAFTWVTKKLMGHVSIPVITSNRINTPEVGEEVLAEGCADMVSMARPFLADAEFVKKAIEGRAETIAPCIACNQACLDHTFSGKISSCLVNPRACFETELVIEPAQATKTVAVVGAGPAGLSTAITAAQRGHKVTLFDRDTQIGGQLNMAKQVPGKEEFFGLVDWFEVMVKEAGVTLKLGQEVTAEDLTGFDEVVIATGVVPRDPEISGQDGNNVLSYIDVLRHKKPVGKRVVVVGAGGIGFDVAEFLVHEGESPTENLEEWKEEWGVGDPAKTPGGLAPEGPQPDAPARQVTLLQRKAERPGKRLGKTTGWIHRAALKMKGVEMIGGVNYESIDNAGLMVSTGETRENPRTIEADTVVLCAGQLSDRSLADALEEKGVACHVIGGADVAAELDAKRAIDQGTRLAAKL</sequence>
<dbReference type="PRINTS" id="PR00368">
    <property type="entry name" value="FADPNR"/>
</dbReference>
<evidence type="ECO:0000256" key="1">
    <source>
        <dbReference type="ARBA" id="ARBA00001917"/>
    </source>
</evidence>
<dbReference type="EMBL" id="CP146606">
    <property type="protein sequence ID" value="WYK16677.1"/>
    <property type="molecule type" value="Genomic_DNA"/>
</dbReference>
<evidence type="ECO:0000256" key="9">
    <source>
        <dbReference type="ARBA" id="ARBA00023014"/>
    </source>
</evidence>
<keyword evidence="6" id="KW-0479">Metal-binding</keyword>
<protein>
    <submittedName>
        <fullName evidence="13">FAD-dependent oxidoreductase</fullName>
    </submittedName>
</protein>
<keyword evidence="7" id="KW-0560">Oxidoreductase</keyword>
<evidence type="ECO:0000256" key="5">
    <source>
        <dbReference type="ARBA" id="ARBA00022643"/>
    </source>
</evidence>
<keyword evidence="8" id="KW-0408">Iron</keyword>
<evidence type="ECO:0000256" key="10">
    <source>
        <dbReference type="SAM" id="MobiDB-lite"/>
    </source>
</evidence>
<dbReference type="InterPro" id="IPR036188">
    <property type="entry name" value="FAD/NAD-bd_sf"/>
</dbReference>
<dbReference type="Pfam" id="PF00724">
    <property type="entry name" value="Oxidored_FMN"/>
    <property type="match status" value="1"/>
</dbReference>
<comment type="cofactor">
    <cofactor evidence="1">
        <name>FMN</name>
        <dbReference type="ChEBI" id="CHEBI:58210"/>
    </cofactor>
</comment>
<dbReference type="Gene3D" id="3.50.50.60">
    <property type="entry name" value="FAD/NAD(P)-binding domain"/>
    <property type="match status" value="1"/>
</dbReference>
<dbReference type="RefSeq" id="WP_317056745.1">
    <property type="nucleotide sequence ID" value="NZ_CP146606.1"/>
</dbReference>
<evidence type="ECO:0000259" key="11">
    <source>
        <dbReference type="Pfam" id="PF00724"/>
    </source>
</evidence>
<name>A0ABZ2TAG5_9RHOB</name>
<feature type="domain" description="NADH:flavin oxidoreductase/NADH oxidase N-terminal" evidence="11">
    <location>
        <begin position="7"/>
        <end position="329"/>
    </location>
</feature>
<dbReference type="Pfam" id="PF07992">
    <property type="entry name" value="Pyr_redox_2"/>
    <property type="match status" value="1"/>
</dbReference>
<dbReference type="PRINTS" id="PR00411">
    <property type="entry name" value="PNDRDTASEI"/>
</dbReference>
<dbReference type="PANTHER" id="PTHR42917:SF2">
    <property type="entry name" value="2,4-DIENOYL-COA REDUCTASE [(2E)-ENOYL-COA-PRODUCING]"/>
    <property type="match status" value="1"/>
</dbReference>
<dbReference type="SUPFAM" id="SSF51905">
    <property type="entry name" value="FAD/NAD(P)-binding domain"/>
    <property type="match status" value="1"/>
</dbReference>
<dbReference type="CDD" id="cd02930">
    <property type="entry name" value="DCR_FMN"/>
    <property type="match status" value="1"/>
</dbReference>
<evidence type="ECO:0000256" key="8">
    <source>
        <dbReference type="ARBA" id="ARBA00023004"/>
    </source>
</evidence>
<comment type="similarity">
    <text evidence="3">In the N-terminal section; belongs to the NADH:flavin oxidoreductase/NADH oxidase family.</text>
</comment>
<evidence type="ECO:0000256" key="6">
    <source>
        <dbReference type="ARBA" id="ARBA00022723"/>
    </source>
</evidence>
<keyword evidence="14" id="KW-1185">Reference proteome</keyword>
<proteinExistence type="inferred from homology"/>
<dbReference type="PANTHER" id="PTHR42917">
    <property type="entry name" value="2,4-DIENOYL-COA REDUCTASE"/>
    <property type="match status" value="1"/>
</dbReference>
<dbReference type="SUPFAM" id="SSF51395">
    <property type="entry name" value="FMN-linked oxidoreductases"/>
    <property type="match status" value="1"/>
</dbReference>
<keyword evidence="9" id="KW-0411">Iron-sulfur</keyword>
<evidence type="ECO:0000256" key="4">
    <source>
        <dbReference type="ARBA" id="ARBA00022630"/>
    </source>
</evidence>
<evidence type="ECO:0000313" key="14">
    <source>
        <dbReference type="Proteomes" id="UP001281305"/>
    </source>
</evidence>